<dbReference type="Gene3D" id="1.10.10.10">
    <property type="entry name" value="Winged helix-like DNA-binding domain superfamily/Winged helix DNA-binding domain"/>
    <property type="match status" value="1"/>
</dbReference>
<dbReference type="RefSeq" id="WP_128466572.1">
    <property type="nucleotide sequence ID" value="NZ_CP035108.1"/>
</dbReference>
<evidence type="ECO:0000313" key="2">
    <source>
        <dbReference type="Proteomes" id="UP000287502"/>
    </source>
</evidence>
<gene>
    <name evidence="1" type="ORF">EP073_07695</name>
</gene>
<dbReference type="PANTHER" id="PTHR33221:SF9">
    <property type="entry name" value="RRF2 FAMILY PROTEIN"/>
    <property type="match status" value="1"/>
</dbReference>
<dbReference type="PROSITE" id="PS51257">
    <property type="entry name" value="PROKAR_LIPOPROTEIN"/>
    <property type="match status" value="1"/>
</dbReference>
<sequence>MRMSKKTEYAVHSLVIIACRCGSHVQLEELAEKQNISKSYLAKVMQELSKTGMIKASPGVNGGYCIGKELTKITLADIFRVFEDTPKSISCQFANRNCDAQGVCEITQRVGKAFEKLYEELEKTSLADLVAKADVSSFSLSWLKG</sequence>
<protein>
    <submittedName>
        <fullName evidence="1">Rrf2 family transcriptional regulator</fullName>
    </submittedName>
</protein>
<dbReference type="SUPFAM" id="SSF46785">
    <property type="entry name" value="Winged helix' DNA-binding domain"/>
    <property type="match status" value="1"/>
</dbReference>
<dbReference type="InterPro" id="IPR036390">
    <property type="entry name" value="WH_DNA-bd_sf"/>
</dbReference>
<dbReference type="GO" id="GO:0003700">
    <property type="term" value="F:DNA-binding transcription factor activity"/>
    <property type="evidence" value="ECO:0007669"/>
    <property type="project" value="TreeGrafter"/>
</dbReference>
<evidence type="ECO:0000313" key="1">
    <source>
        <dbReference type="EMBL" id="QAR33286.1"/>
    </source>
</evidence>
<dbReference type="KEGG" id="gtl:EP073_07695"/>
<dbReference type="AlphaFoldDB" id="A0A3R5X2Y8"/>
<dbReference type="Pfam" id="PF02082">
    <property type="entry name" value="Rrf2"/>
    <property type="match status" value="1"/>
</dbReference>
<dbReference type="OrthoDB" id="9808360at2"/>
<dbReference type="NCBIfam" id="TIGR00738">
    <property type="entry name" value="rrf2_super"/>
    <property type="match status" value="1"/>
</dbReference>
<keyword evidence="2" id="KW-1185">Reference proteome</keyword>
<organism evidence="1 2">
    <name type="scientific">Geovibrio thiophilus</name>
    <dbReference type="NCBI Taxonomy" id="139438"/>
    <lineage>
        <taxon>Bacteria</taxon>
        <taxon>Pseudomonadati</taxon>
        <taxon>Deferribacterota</taxon>
        <taxon>Deferribacteres</taxon>
        <taxon>Deferribacterales</taxon>
        <taxon>Geovibrionaceae</taxon>
        <taxon>Geovibrio</taxon>
    </lineage>
</organism>
<dbReference type="PROSITE" id="PS51197">
    <property type="entry name" value="HTH_RRF2_2"/>
    <property type="match status" value="1"/>
</dbReference>
<accession>A0A3R5X2Y8</accession>
<dbReference type="GO" id="GO:0005829">
    <property type="term" value="C:cytosol"/>
    <property type="evidence" value="ECO:0007669"/>
    <property type="project" value="TreeGrafter"/>
</dbReference>
<dbReference type="Proteomes" id="UP000287502">
    <property type="component" value="Chromosome"/>
</dbReference>
<proteinExistence type="predicted"/>
<dbReference type="InterPro" id="IPR000944">
    <property type="entry name" value="Tscrpt_reg_Rrf2"/>
</dbReference>
<reference evidence="1 2" key="1">
    <citation type="submission" date="2019-01" db="EMBL/GenBank/DDBJ databases">
        <title>Geovibrio thiophilus DSM 11263, complete genome.</title>
        <authorList>
            <person name="Spring S."/>
            <person name="Bunk B."/>
            <person name="Sproer C."/>
        </authorList>
    </citation>
    <scope>NUCLEOTIDE SEQUENCE [LARGE SCALE GENOMIC DNA]</scope>
    <source>
        <strain evidence="1 2">DSM 11263</strain>
    </source>
</reference>
<name>A0A3R5X2Y8_9BACT</name>
<dbReference type="PANTHER" id="PTHR33221">
    <property type="entry name" value="WINGED HELIX-TURN-HELIX TRANSCRIPTIONAL REGULATOR, RRF2 FAMILY"/>
    <property type="match status" value="1"/>
</dbReference>
<dbReference type="InterPro" id="IPR036388">
    <property type="entry name" value="WH-like_DNA-bd_sf"/>
</dbReference>
<dbReference type="EMBL" id="CP035108">
    <property type="protein sequence ID" value="QAR33286.1"/>
    <property type="molecule type" value="Genomic_DNA"/>
</dbReference>